<comment type="function">
    <text evidence="4">Co-chaperone for Hsp70 protein HSPA5/BiP that acts as a key repressor of the ERN1/IRE1-mediated unfolded protein response (UPR). J domain-containing co-chaperones stimulate the ATPase activity of Hsp70 proteins and are required for efficient substrate recognition by Hsp70 proteins. In the unstressed endoplasmic reticulum, interacts with the luminal region of ERN1/IRE1 and selectively recruits HSPA5/BiP: HSPA5/BiP disrupts the dimerization of the active ERN1/IRE1 luminal region, thereby inactivating ERN1/IRE1. Also involved in endoplasmic reticulum-associated degradation (ERAD) of misfolded proteins. Required for survival of B-cell progenitors and normal antibody production.</text>
</comment>
<evidence type="ECO:0000313" key="11">
    <source>
        <dbReference type="WBParaSite" id="DME_0000225001-mRNA-1"/>
    </source>
</evidence>
<dbReference type="Proteomes" id="UP000038040">
    <property type="component" value="Unplaced"/>
</dbReference>
<name>A0A0N4U5U9_DRAME</name>
<dbReference type="Proteomes" id="UP000274756">
    <property type="component" value="Unassembled WGS sequence"/>
</dbReference>
<keyword evidence="6" id="KW-0732">Signal</keyword>
<dbReference type="PANTHER" id="PTHR44360">
    <property type="entry name" value="DNAJ HOMOLOG SUBFAMILY B MEMBER 9"/>
    <property type="match status" value="1"/>
</dbReference>
<dbReference type="InterPro" id="IPR051948">
    <property type="entry name" value="Hsp70_co-chaperone_J-domain"/>
</dbReference>
<evidence type="ECO:0000256" key="2">
    <source>
        <dbReference type="ARBA" id="ARBA00040158"/>
    </source>
</evidence>
<accession>A0A0N4U5U9</accession>
<gene>
    <name evidence="8" type="ORF">DME_LOCUS6610</name>
</gene>
<keyword evidence="1" id="KW-0143">Chaperone</keyword>
<dbReference type="GO" id="GO:0036503">
    <property type="term" value="P:ERAD pathway"/>
    <property type="evidence" value="ECO:0007669"/>
    <property type="project" value="TreeGrafter"/>
</dbReference>
<evidence type="ECO:0000256" key="4">
    <source>
        <dbReference type="ARBA" id="ARBA00045428"/>
    </source>
</evidence>
<protein>
    <recommendedName>
        <fullName evidence="2">DnaJ homolog subfamily B member 9</fullName>
    </recommendedName>
    <alternativeName>
        <fullName evidence="3">Endoplasmic reticulum DNA J domain-containing protein 4</fullName>
    </alternativeName>
</protein>
<evidence type="ECO:0000313" key="9">
    <source>
        <dbReference type="Proteomes" id="UP000038040"/>
    </source>
</evidence>
<dbReference type="SMART" id="SM00271">
    <property type="entry name" value="DnaJ"/>
    <property type="match status" value="1"/>
</dbReference>
<evidence type="ECO:0000256" key="3">
    <source>
        <dbReference type="ARBA" id="ARBA00041533"/>
    </source>
</evidence>
<comment type="subunit">
    <text evidence="5">Interacts with HSPA5/BiP; interaction is direct. Interacts with ERN1/IRE1 (via the luminal region). Interacts with DERL1.</text>
</comment>
<dbReference type="PANTHER" id="PTHR44360:SF1">
    <property type="entry name" value="DNAJ HOMOLOG SUBFAMILY B MEMBER 9"/>
    <property type="match status" value="1"/>
</dbReference>
<dbReference type="PROSITE" id="PS00636">
    <property type="entry name" value="DNAJ_1"/>
    <property type="match status" value="1"/>
</dbReference>
<dbReference type="AlphaFoldDB" id="A0A0N4U5U9"/>
<dbReference type="InterPro" id="IPR001623">
    <property type="entry name" value="DnaJ_domain"/>
</dbReference>
<dbReference type="EMBL" id="UYYG01001156">
    <property type="protein sequence ID" value="VDN56637.1"/>
    <property type="molecule type" value="Genomic_DNA"/>
</dbReference>
<dbReference type="STRING" id="318479.A0A0N4U5U9"/>
<evidence type="ECO:0000313" key="10">
    <source>
        <dbReference type="Proteomes" id="UP000274756"/>
    </source>
</evidence>
<dbReference type="WBParaSite" id="DME_0000225001-mRNA-1">
    <property type="protein sequence ID" value="DME_0000225001-mRNA-1"/>
    <property type="gene ID" value="DME_0000225001"/>
</dbReference>
<dbReference type="PRINTS" id="PR00625">
    <property type="entry name" value="JDOMAIN"/>
</dbReference>
<reference evidence="8 10" key="2">
    <citation type="submission" date="2018-11" db="EMBL/GenBank/DDBJ databases">
        <authorList>
            <consortium name="Pathogen Informatics"/>
        </authorList>
    </citation>
    <scope>NUCLEOTIDE SEQUENCE [LARGE SCALE GENOMIC DNA]</scope>
</reference>
<evidence type="ECO:0000313" key="8">
    <source>
        <dbReference type="EMBL" id="VDN56637.1"/>
    </source>
</evidence>
<keyword evidence="10" id="KW-1185">Reference proteome</keyword>
<dbReference type="PROSITE" id="PS50076">
    <property type="entry name" value="DNAJ_2"/>
    <property type="match status" value="1"/>
</dbReference>
<feature type="signal peptide" evidence="6">
    <location>
        <begin position="1"/>
        <end position="17"/>
    </location>
</feature>
<sequence length="200" mass="23264">MCERFLFLLFLSTKVVILLIHASVDYYDVLGVPRSAKTSEIKKAFRKLAMKYHPDKNKDPGASKKFQEIAEAYEVLGDEEKRKNYDMGGASFQYQHANNFDFDKFYKNFQESMKAHNEAHKSAHRRAHSFSTGGLFDDLWDDFDLFGDFDFNGFGSHFHSFDFGSSDREDIFEPAAKYQEVYNGRGLFLSSFVLYFRIVL</sequence>
<dbReference type="CDD" id="cd06257">
    <property type="entry name" value="DnaJ"/>
    <property type="match status" value="1"/>
</dbReference>
<evidence type="ECO:0000256" key="1">
    <source>
        <dbReference type="ARBA" id="ARBA00023186"/>
    </source>
</evidence>
<dbReference type="Gene3D" id="1.10.287.110">
    <property type="entry name" value="DnaJ domain"/>
    <property type="match status" value="1"/>
</dbReference>
<evidence type="ECO:0000256" key="6">
    <source>
        <dbReference type="SAM" id="SignalP"/>
    </source>
</evidence>
<dbReference type="GO" id="GO:0051087">
    <property type="term" value="F:protein-folding chaperone binding"/>
    <property type="evidence" value="ECO:0007669"/>
    <property type="project" value="TreeGrafter"/>
</dbReference>
<proteinExistence type="predicted"/>
<organism evidence="9 11">
    <name type="scientific">Dracunculus medinensis</name>
    <name type="common">Guinea worm</name>
    <dbReference type="NCBI Taxonomy" id="318479"/>
    <lineage>
        <taxon>Eukaryota</taxon>
        <taxon>Metazoa</taxon>
        <taxon>Ecdysozoa</taxon>
        <taxon>Nematoda</taxon>
        <taxon>Chromadorea</taxon>
        <taxon>Rhabditida</taxon>
        <taxon>Spirurina</taxon>
        <taxon>Dracunculoidea</taxon>
        <taxon>Dracunculidae</taxon>
        <taxon>Dracunculus</taxon>
    </lineage>
</organism>
<evidence type="ECO:0000259" key="7">
    <source>
        <dbReference type="PROSITE" id="PS50076"/>
    </source>
</evidence>
<dbReference type="GO" id="GO:0005783">
    <property type="term" value="C:endoplasmic reticulum"/>
    <property type="evidence" value="ECO:0007669"/>
    <property type="project" value="TreeGrafter"/>
</dbReference>
<evidence type="ECO:0000256" key="5">
    <source>
        <dbReference type="ARBA" id="ARBA00046365"/>
    </source>
</evidence>
<dbReference type="InterPro" id="IPR018253">
    <property type="entry name" value="DnaJ_domain_CS"/>
</dbReference>
<feature type="chain" id="PRO_5033229817" description="DnaJ homolog subfamily B member 9" evidence="6">
    <location>
        <begin position="18"/>
        <end position="200"/>
    </location>
</feature>
<dbReference type="Pfam" id="PF00226">
    <property type="entry name" value="DnaJ"/>
    <property type="match status" value="1"/>
</dbReference>
<dbReference type="OrthoDB" id="10250354at2759"/>
<dbReference type="GO" id="GO:0051787">
    <property type="term" value="F:misfolded protein binding"/>
    <property type="evidence" value="ECO:0007669"/>
    <property type="project" value="TreeGrafter"/>
</dbReference>
<feature type="domain" description="J" evidence="7">
    <location>
        <begin position="25"/>
        <end position="89"/>
    </location>
</feature>
<dbReference type="InterPro" id="IPR036869">
    <property type="entry name" value="J_dom_sf"/>
</dbReference>
<reference evidence="11" key="1">
    <citation type="submission" date="2017-02" db="UniProtKB">
        <authorList>
            <consortium name="WormBaseParasite"/>
        </authorList>
    </citation>
    <scope>IDENTIFICATION</scope>
</reference>
<dbReference type="SUPFAM" id="SSF46565">
    <property type="entry name" value="Chaperone J-domain"/>
    <property type="match status" value="1"/>
</dbReference>